<dbReference type="OrthoDB" id="5327097at2"/>
<reference evidence="1 2" key="1">
    <citation type="journal article" date="2017" name="Syst. Appl. Microbiol.">
        <title>Lebetimonas natsushimae sp. nov., a novel strictly anaerobic, moderately thermophilic chemoautotroph isolated from a deep-sea hydrothermal vent polychaete nest in the Mid-Okinawa Trough.</title>
        <authorList>
            <person name="Nagata R."/>
            <person name="Takaki Y."/>
            <person name="Tame A."/>
            <person name="Nunoura T."/>
            <person name="Muto H."/>
            <person name="Mino S."/>
            <person name="Sawayama S."/>
            <person name="Takai K."/>
            <person name="Nakagawa S."/>
        </authorList>
    </citation>
    <scope>NUCLEOTIDE SEQUENCE [LARGE SCALE GENOMIC DNA]</scope>
    <source>
        <strain evidence="1 2">HS1857</strain>
    </source>
</reference>
<name>A0A292YC40_9BACT</name>
<evidence type="ECO:0008006" key="3">
    <source>
        <dbReference type="Google" id="ProtNLM"/>
    </source>
</evidence>
<organism evidence="1 2">
    <name type="scientific">Lebetimonas natsushimae</name>
    <dbReference type="NCBI Taxonomy" id="1936991"/>
    <lineage>
        <taxon>Bacteria</taxon>
        <taxon>Pseudomonadati</taxon>
        <taxon>Campylobacterota</taxon>
        <taxon>Epsilonproteobacteria</taxon>
        <taxon>Nautiliales</taxon>
        <taxon>Nautiliaceae</taxon>
        <taxon>Lebetimonas</taxon>
    </lineage>
</organism>
<keyword evidence="2" id="KW-1185">Reference proteome</keyword>
<accession>A0A292YC40</accession>
<sequence>MRYIFLFLGVVLFADISNVLLKLDKIENYKPVFKKIYFIKCNKIKNVSEKSIVNKQSELKLKAIFNNKALINNMWVKKGDLINGFRVIKIYSKEVVLKKENKIIILTFNNNLLKVEK</sequence>
<proteinExistence type="predicted"/>
<evidence type="ECO:0000313" key="2">
    <source>
        <dbReference type="Proteomes" id="UP000217944"/>
    </source>
</evidence>
<protein>
    <recommendedName>
        <fullName evidence="3">MSHA biogenesis protein MshK</fullName>
    </recommendedName>
</protein>
<dbReference type="Proteomes" id="UP000217944">
    <property type="component" value="Unassembled WGS sequence"/>
</dbReference>
<dbReference type="EMBL" id="BDME01000001">
    <property type="protein sequence ID" value="GAX87079.1"/>
    <property type="molecule type" value="Genomic_DNA"/>
</dbReference>
<dbReference type="RefSeq" id="WP_096258236.1">
    <property type="nucleotide sequence ID" value="NZ_BDME01000001.1"/>
</dbReference>
<dbReference type="AlphaFoldDB" id="A0A292YC40"/>
<gene>
    <name evidence="1" type="ORF">LNAT_P0374</name>
</gene>
<evidence type="ECO:0000313" key="1">
    <source>
        <dbReference type="EMBL" id="GAX87079.1"/>
    </source>
</evidence>
<comment type="caution">
    <text evidence="1">The sequence shown here is derived from an EMBL/GenBank/DDBJ whole genome shotgun (WGS) entry which is preliminary data.</text>
</comment>